<dbReference type="EMBL" id="GGEC01054059">
    <property type="protein sequence ID" value="MBX34543.1"/>
    <property type="molecule type" value="Transcribed_RNA"/>
</dbReference>
<organism evidence="2">
    <name type="scientific">Rhizophora mucronata</name>
    <name type="common">Asiatic mangrove</name>
    <dbReference type="NCBI Taxonomy" id="61149"/>
    <lineage>
        <taxon>Eukaryota</taxon>
        <taxon>Viridiplantae</taxon>
        <taxon>Streptophyta</taxon>
        <taxon>Embryophyta</taxon>
        <taxon>Tracheophyta</taxon>
        <taxon>Spermatophyta</taxon>
        <taxon>Magnoliopsida</taxon>
        <taxon>eudicotyledons</taxon>
        <taxon>Gunneridae</taxon>
        <taxon>Pentapetalae</taxon>
        <taxon>rosids</taxon>
        <taxon>fabids</taxon>
        <taxon>Malpighiales</taxon>
        <taxon>Rhizophoraceae</taxon>
        <taxon>Rhizophora</taxon>
    </lineage>
</organism>
<keyword evidence="1" id="KW-0472">Membrane</keyword>
<keyword evidence="1" id="KW-1133">Transmembrane helix</keyword>
<reference evidence="2" key="1">
    <citation type="submission" date="2018-02" db="EMBL/GenBank/DDBJ databases">
        <title>Rhizophora mucronata_Transcriptome.</title>
        <authorList>
            <person name="Meera S.P."/>
            <person name="Sreeshan A."/>
            <person name="Augustine A."/>
        </authorList>
    </citation>
    <scope>NUCLEOTIDE SEQUENCE</scope>
    <source>
        <tissue evidence="2">Leaf</tissue>
    </source>
</reference>
<evidence type="ECO:0000313" key="2">
    <source>
        <dbReference type="EMBL" id="MBX34543.1"/>
    </source>
</evidence>
<keyword evidence="1" id="KW-0812">Transmembrane</keyword>
<protein>
    <submittedName>
        <fullName evidence="2">Uncharacterized protein MANES_15G013800</fullName>
    </submittedName>
</protein>
<name>A0A2P2MWF9_RHIMU</name>
<sequence length="84" mass="9827">MKKSVILETIIYICQVFVMQLNHLPDENLLLQTNHILFICLLVACCIFSLFDQSCSFSGYMLLKYARNRIQPSGNFREEPEHSR</sequence>
<evidence type="ECO:0000256" key="1">
    <source>
        <dbReference type="SAM" id="Phobius"/>
    </source>
</evidence>
<feature type="transmembrane region" description="Helical" evidence="1">
    <location>
        <begin position="36"/>
        <end position="63"/>
    </location>
</feature>
<feature type="transmembrane region" description="Helical" evidence="1">
    <location>
        <begin position="5"/>
        <end position="24"/>
    </location>
</feature>
<proteinExistence type="predicted"/>
<accession>A0A2P2MWF9</accession>
<dbReference type="AlphaFoldDB" id="A0A2P2MWF9"/>